<feature type="compositionally biased region" description="Polar residues" evidence="4">
    <location>
        <begin position="710"/>
        <end position="720"/>
    </location>
</feature>
<comment type="caution">
    <text evidence="7">The sequence shown here is derived from an EMBL/GenBank/DDBJ whole genome shotgun (WGS) entry which is preliminary data.</text>
</comment>
<keyword evidence="2" id="KW-0378">Hydrolase</keyword>
<dbReference type="InterPro" id="IPR036138">
    <property type="entry name" value="PBP_dimer_sf"/>
</dbReference>
<dbReference type="AlphaFoldDB" id="A0A934S6H1"/>
<dbReference type="InterPro" id="IPR001460">
    <property type="entry name" value="PCN-bd_Tpept"/>
</dbReference>
<sequence>MQPHFRFRLYLLTTLIVLGIGALLSRLYSYQIERRDEFLKKVPGSHSVSVREPGVRGQIKDRSGVVLAENVPEYIVSLNLEEIKQAYSSQYSKIPKVERITREQGMDRKQEVTDIIGIVKTYVIKRLAEKDLKLAANFNARNLGNHYLTFGGLIPFTYRTDLTYEEFARFAEHNLELPGVYVGVRPKRTYPYGSLASHVLGYLKKWERDKFIPEEAARKFNLNYLGDDKGIAGVEATMDDVLCGLEGVRTVLKDEKDRMVRVTDITNPGAGADVTLTIDAHVQYLLENSLRLAGRAAGVVMDVNTGEVLAMASVPDYNPNDFVPSISPKKWEEYLSSQQLSPLTNRAISSYTPGSTMKIPTAFAGALAGMAKQHFSCDGYVPYGNSKIGCWIYNMHGGSHGMEDLSEAIQHSCNPYFNKLANAIGWKAMVEGCQLVGIGQKTGIELPNESAGTLTGSREWRAANPGQAVTPVLTAFLSIGQGDAAATPLQMCAVAACVANGGKYYQPRIVKTVVAANGKVLVPDTPKLKIDLTKAGISAEDIELIRHGMYLSSNKPGGTSGKVRTGFDDTFVVAAKSGTAQTMDDGKASDNSWIMSFAPYDHPRYAICVMVQNGKSGGGVAGPLVNLVYRGLHARDSKGIRLPLKPQEKADGFLGELVESIEVPAEMIASVEAGDTSPTQDEIAEAAAEQQADQQSNESDGETGDEVGDISNTIRPTQENPIIPDPTITPVPDQEGTIPRAILVPENN</sequence>
<evidence type="ECO:0000259" key="5">
    <source>
        <dbReference type="Pfam" id="PF00905"/>
    </source>
</evidence>
<comment type="subcellular location">
    <subcellularLocation>
        <location evidence="1">Membrane</location>
    </subcellularLocation>
</comment>
<dbReference type="GO" id="GO:0071555">
    <property type="term" value="P:cell wall organization"/>
    <property type="evidence" value="ECO:0007669"/>
    <property type="project" value="TreeGrafter"/>
</dbReference>
<evidence type="ECO:0000256" key="2">
    <source>
        <dbReference type="ARBA" id="ARBA00022645"/>
    </source>
</evidence>
<keyword evidence="2" id="KW-0121">Carboxypeptidase</keyword>
<evidence type="ECO:0008006" key="9">
    <source>
        <dbReference type="Google" id="ProtNLM"/>
    </source>
</evidence>
<dbReference type="InterPro" id="IPR005311">
    <property type="entry name" value="PBP_dimer"/>
</dbReference>
<keyword evidence="2" id="KW-0645">Protease</keyword>
<dbReference type="SUPFAM" id="SSF56601">
    <property type="entry name" value="beta-lactamase/transpeptidase-like"/>
    <property type="match status" value="1"/>
</dbReference>
<evidence type="ECO:0000313" key="8">
    <source>
        <dbReference type="Proteomes" id="UP000603141"/>
    </source>
</evidence>
<organism evidence="7 8">
    <name type="scientific">Luteolibacter pohnpeiensis</name>
    <dbReference type="NCBI Taxonomy" id="454153"/>
    <lineage>
        <taxon>Bacteria</taxon>
        <taxon>Pseudomonadati</taxon>
        <taxon>Verrucomicrobiota</taxon>
        <taxon>Verrucomicrobiia</taxon>
        <taxon>Verrucomicrobiales</taxon>
        <taxon>Verrucomicrobiaceae</taxon>
        <taxon>Luteolibacter</taxon>
    </lineage>
</organism>
<evidence type="ECO:0000256" key="4">
    <source>
        <dbReference type="SAM" id="MobiDB-lite"/>
    </source>
</evidence>
<keyword evidence="3" id="KW-0472">Membrane</keyword>
<dbReference type="InterPro" id="IPR012338">
    <property type="entry name" value="Beta-lactam/transpept-like"/>
</dbReference>
<reference evidence="7" key="1">
    <citation type="submission" date="2021-01" db="EMBL/GenBank/DDBJ databases">
        <title>Modified the classification status of verrucomicrobia.</title>
        <authorList>
            <person name="Feng X."/>
        </authorList>
    </citation>
    <scope>NUCLEOTIDE SEQUENCE</scope>
    <source>
        <strain evidence="7">KCTC 22041</strain>
    </source>
</reference>
<dbReference type="Pfam" id="PF03717">
    <property type="entry name" value="PBP_dimer"/>
    <property type="match status" value="1"/>
</dbReference>
<evidence type="ECO:0000259" key="6">
    <source>
        <dbReference type="Pfam" id="PF03717"/>
    </source>
</evidence>
<feature type="domain" description="Penicillin-binding protein dimerisation" evidence="6">
    <location>
        <begin position="53"/>
        <end position="262"/>
    </location>
</feature>
<evidence type="ECO:0000313" key="7">
    <source>
        <dbReference type="EMBL" id="MBK1882135.1"/>
    </source>
</evidence>
<proteinExistence type="predicted"/>
<evidence type="ECO:0000256" key="1">
    <source>
        <dbReference type="ARBA" id="ARBA00004370"/>
    </source>
</evidence>
<evidence type="ECO:0000256" key="3">
    <source>
        <dbReference type="ARBA" id="ARBA00023136"/>
    </source>
</evidence>
<protein>
    <recommendedName>
        <fullName evidence="9">Penicillin-binding protein 2</fullName>
    </recommendedName>
</protein>
<dbReference type="Proteomes" id="UP000603141">
    <property type="component" value="Unassembled WGS sequence"/>
</dbReference>
<dbReference type="SUPFAM" id="SSF56519">
    <property type="entry name" value="Penicillin binding protein dimerisation domain"/>
    <property type="match status" value="1"/>
</dbReference>
<dbReference type="EMBL" id="JAENIJ010000008">
    <property type="protein sequence ID" value="MBK1882135.1"/>
    <property type="molecule type" value="Genomic_DNA"/>
</dbReference>
<accession>A0A934S6H1</accession>
<dbReference type="InterPro" id="IPR050515">
    <property type="entry name" value="Beta-lactam/transpept"/>
</dbReference>
<dbReference type="PANTHER" id="PTHR30627">
    <property type="entry name" value="PEPTIDOGLYCAN D,D-TRANSPEPTIDASE"/>
    <property type="match status" value="1"/>
</dbReference>
<dbReference type="RefSeq" id="WP_200268975.1">
    <property type="nucleotide sequence ID" value="NZ_JAENIJ010000008.1"/>
</dbReference>
<dbReference type="GO" id="GO:0004180">
    <property type="term" value="F:carboxypeptidase activity"/>
    <property type="evidence" value="ECO:0007669"/>
    <property type="project" value="UniProtKB-KW"/>
</dbReference>
<feature type="compositionally biased region" description="Acidic residues" evidence="4">
    <location>
        <begin position="699"/>
        <end position="708"/>
    </location>
</feature>
<dbReference type="GO" id="GO:0005886">
    <property type="term" value="C:plasma membrane"/>
    <property type="evidence" value="ECO:0007669"/>
    <property type="project" value="TreeGrafter"/>
</dbReference>
<keyword evidence="8" id="KW-1185">Reference proteome</keyword>
<feature type="domain" description="Penicillin-binding protein transpeptidase" evidence="5">
    <location>
        <begin position="298"/>
        <end position="626"/>
    </location>
</feature>
<dbReference type="Gene3D" id="3.90.1310.10">
    <property type="entry name" value="Penicillin-binding protein 2a (Domain 2)"/>
    <property type="match status" value="1"/>
</dbReference>
<feature type="region of interest" description="Disordered" evidence="4">
    <location>
        <begin position="674"/>
        <end position="748"/>
    </location>
</feature>
<feature type="compositionally biased region" description="Low complexity" evidence="4">
    <location>
        <begin position="685"/>
        <end position="695"/>
    </location>
</feature>
<name>A0A934S6H1_9BACT</name>
<dbReference type="Pfam" id="PF00905">
    <property type="entry name" value="Transpeptidase"/>
    <property type="match status" value="1"/>
</dbReference>
<gene>
    <name evidence="7" type="ORF">JIN85_06905</name>
</gene>
<dbReference type="Gene3D" id="3.40.710.10">
    <property type="entry name" value="DD-peptidase/beta-lactamase superfamily"/>
    <property type="match status" value="1"/>
</dbReference>
<dbReference type="GO" id="GO:0008658">
    <property type="term" value="F:penicillin binding"/>
    <property type="evidence" value="ECO:0007669"/>
    <property type="project" value="InterPro"/>
</dbReference>